<dbReference type="EMBL" id="VBAO01000078">
    <property type="protein sequence ID" value="TMI83356.1"/>
    <property type="molecule type" value="Genomic_DNA"/>
</dbReference>
<keyword evidence="3" id="KW-0813">Transport</keyword>
<dbReference type="Proteomes" id="UP000320048">
    <property type="component" value="Unassembled WGS sequence"/>
</dbReference>
<dbReference type="AlphaFoldDB" id="A0A537JJR1"/>
<dbReference type="GO" id="GO:0015424">
    <property type="term" value="F:ABC-type amino acid transporter activity"/>
    <property type="evidence" value="ECO:0007669"/>
    <property type="project" value="InterPro"/>
</dbReference>
<dbReference type="CDD" id="cd03262">
    <property type="entry name" value="ABC_HisP_GlnQ"/>
    <property type="match status" value="1"/>
</dbReference>
<evidence type="ECO:0000313" key="11">
    <source>
        <dbReference type="Proteomes" id="UP000320048"/>
    </source>
</evidence>
<keyword evidence="4" id="KW-1003">Cell membrane</keyword>
<dbReference type="PROSITE" id="PS00211">
    <property type="entry name" value="ABC_TRANSPORTER_1"/>
    <property type="match status" value="1"/>
</dbReference>
<keyword evidence="5" id="KW-0547">Nucleotide-binding</keyword>
<evidence type="ECO:0000256" key="2">
    <source>
        <dbReference type="ARBA" id="ARBA00005417"/>
    </source>
</evidence>
<protein>
    <submittedName>
        <fullName evidence="10">Amino acid ABC transporter ATP-binding protein</fullName>
    </submittedName>
</protein>
<evidence type="ECO:0000256" key="8">
    <source>
        <dbReference type="ARBA" id="ARBA00023136"/>
    </source>
</evidence>
<evidence type="ECO:0000313" key="10">
    <source>
        <dbReference type="EMBL" id="TMI83356.1"/>
    </source>
</evidence>
<dbReference type="InterPro" id="IPR050086">
    <property type="entry name" value="MetN_ABC_transporter-like"/>
</dbReference>
<accession>A0A537JJR1</accession>
<feature type="domain" description="ABC transporter" evidence="9">
    <location>
        <begin position="2"/>
        <end position="236"/>
    </location>
</feature>
<reference evidence="10 11" key="1">
    <citation type="journal article" date="2019" name="Nat. Microbiol.">
        <title>Mediterranean grassland soil C-N compound turnover is dependent on rainfall and depth, and is mediated by genomically divergent microorganisms.</title>
        <authorList>
            <person name="Diamond S."/>
            <person name="Andeer P.F."/>
            <person name="Li Z."/>
            <person name="Crits-Christoph A."/>
            <person name="Burstein D."/>
            <person name="Anantharaman K."/>
            <person name="Lane K.R."/>
            <person name="Thomas B.C."/>
            <person name="Pan C."/>
            <person name="Northen T.R."/>
            <person name="Banfield J.F."/>
        </authorList>
    </citation>
    <scope>NUCLEOTIDE SEQUENCE [LARGE SCALE GENOMIC DNA]</scope>
    <source>
        <strain evidence="10">NP_7</strain>
    </source>
</reference>
<dbReference type="InterPro" id="IPR017871">
    <property type="entry name" value="ABC_transporter-like_CS"/>
</dbReference>
<dbReference type="GO" id="GO:0005886">
    <property type="term" value="C:plasma membrane"/>
    <property type="evidence" value="ECO:0007669"/>
    <property type="project" value="UniProtKB-SubCell"/>
</dbReference>
<proteinExistence type="inferred from homology"/>
<dbReference type="InterPro" id="IPR003439">
    <property type="entry name" value="ABC_transporter-like_ATP-bd"/>
</dbReference>
<dbReference type="InterPro" id="IPR003593">
    <property type="entry name" value="AAA+_ATPase"/>
</dbReference>
<evidence type="ECO:0000259" key="9">
    <source>
        <dbReference type="PROSITE" id="PS50893"/>
    </source>
</evidence>
<dbReference type="SMART" id="SM00382">
    <property type="entry name" value="AAA"/>
    <property type="match status" value="1"/>
</dbReference>
<dbReference type="PANTHER" id="PTHR43166:SF9">
    <property type="entry name" value="GLUTAMATE_ASPARTATE IMPORT ATP-BINDING PROTEIN GLTL"/>
    <property type="match status" value="1"/>
</dbReference>
<comment type="caution">
    <text evidence="10">The sequence shown here is derived from an EMBL/GenBank/DDBJ whole genome shotgun (WGS) entry which is preliminary data.</text>
</comment>
<keyword evidence="8" id="KW-0472">Membrane</keyword>
<name>A0A537JJR1_9BACT</name>
<dbReference type="SUPFAM" id="SSF52540">
    <property type="entry name" value="P-loop containing nucleoside triphosphate hydrolases"/>
    <property type="match status" value="1"/>
</dbReference>
<keyword evidence="7" id="KW-0029">Amino-acid transport</keyword>
<dbReference type="InterPro" id="IPR030679">
    <property type="entry name" value="ABC_ATPase_HisP-typ"/>
</dbReference>
<dbReference type="GO" id="GO:0016887">
    <property type="term" value="F:ATP hydrolysis activity"/>
    <property type="evidence" value="ECO:0007669"/>
    <property type="project" value="InterPro"/>
</dbReference>
<dbReference type="PROSITE" id="PS50893">
    <property type="entry name" value="ABC_TRANSPORTER_2"/>
    <property type="match status" value="1"/>
</dbReference>
<evidence type="ECO:0000256" key="3">
    <source>
        <dbReference type="ARBA" id="ARBA00022448"/>
    </source>
</evidence>
<organism evidence="10 11">
    <name type="scientific">Candidatus Segetimicrobium genomatis</name>
    <dbReference type="NCBI Taxonomy" id="2569760"/>
    <lineage>
        <taxon>Bacteria</taxon>
        <taxon>Bacillati</taxon>
        <taxon>Candidatus Sysuimicrobiota</taxon>
        <taxon>Candidatus Sysuimicrobiia</taxon>
        <taxon>Candidatus Sysuimicrobiales</taxon>
        <taxon>Candidatus Segetimicrobiaceae</taxon>
        <taxon>Candidatus Segetimicrobium</taxon>
    </lineage>
</organism>
<comment type="subcellular location">
    <subcellularLocation>
        <location evidence="1">Cell membrane</location>
        <topology evidence="1">Peripheral membrane protein</topology>
    </subcellularLocation>
</comment>
<dbReference type="InterPro" id="IPR027417">
    <property type="entry name" value="P-loop_NTPase"/>
</dbReference>
<dbReference type="Pfam" id="PF00005">
    <property type="entry name" value="ABC_tran"/>
    <property type="match status" value="1"/>
</dbReference>
<dbReference type="PANTHER" id="PTHR43166">
    <property type="entry name" value="AMINO ACID IMPORT ATP-BINDING PROTEIN"/>
    <property type="match status" value="1"/>
</dbReference>
<dbReference type="GO" id="GO:0005524">
    <property type="term" value="F:ATP binding"/>
    <property type="evidence" value="ECO:0007669"/>
    <property type="project" value="UniProtKB-KW"/>
</dbReference>
<dbReference type="Gene3D" id="3.40.50.300">
    <property type="entry name" value="P-loop containing nucleotide triphosphate hydrolases"/>
    <property type="match status" value="1"/>
</dbReference>
<evidence type="ECO:0000256" key="6">
    <source>
        <dbReference type="ARBA" id="ARBA00022840"/>
    </source>
</evidence>
<evidence type="ECO:0000256" key="7">
    <source>
        <dbReference type="ARBA" id="ARBA00022970"/>
    </source>
</evidence>
<gene>
    <name evidence="10" type="ORF">E6H04_03180</name>
</gene>
<evidence type="ECO:0000256" key="1">
    <source>
        <dbReference type="ARBA" id="ARBA00004202"/>
    </source>
</evidence>
<evidence type="ECO:0000256" key="5">
    <source>
        <dbReference type="ARBA" id="ARBA00022741"/>
    </source>
</evidence>
<dbReference type="FunFam" id="3.40.50.300:FF:000020">
    <property type="entry name" value="Amino acid ABC transporter ATP-binding component"/>
    <property type="match status" value="1"/>
</dbReference>
<sequence length="249" mass="27017">MVSAEQVTKDFGSLRVLDAVTLRVLRGERVVIIGPSGSGKSTFLRCINGLEPVTSGRVVVDGLEVGGTGVQLSRVRSAVGMVFQLFNLFPHKTALQNIMLGPVKVLGLSRDEAKRRALRLLERVGLSDKADEYPGRLSGGQQQRVAIARALAMSPKVMLFDEPTSALDPELVGEVLEVMRQLASEGMTMIVVSHEMAFAADIADRVIVMDKGVIVEEGPPQTIFTNPQTVRTRVFLTRLLGRSGKHEAE</sequence>
<dbReference type="PIRSF" id="PIRSF039085">
    <property type="entry name" value="ABC_ATPase_HisP"/>
    <property type="match status" value="1"/>
</dbReference>
<comment type="similarity">
    <text evidence="2">Belongs to the ABC transporter superfamily.</text>
</comment>
<keyword evidence="6 10" id="KW-0067">ATP-binding</keyword>
<evidence type="ECO:0000256" key="4">
    <source>
        <dbReference type="ARBA" id="ARBA00022475"/>
    </source>
</evidence>